<dbReference type="EMBL" id="KZ270915">
    <property type="protein sequence ID" value="OZC05509.1"/>
    <property type="molecule type" value="Genomic_DNA"/>
</dbReference>
<name>A0A238BJ71_9BILA</name>
<proteinExistence type="predicted"/>
<gene>
    <name evidence="1" type="ORF">X798_07517</name>
</gene>
<sequence>MKRIDYFLNLANACKVMIMRLKCIVLHLFLVLTAVIADIDASKKNNNSISTVEKQVSFRTHRFKRFGSPFGFSGWLDFCCCKPPIPLCNGGGTSLKEMFRKSLLH</sequence>
<reference evidence="1 2" key="1">
    <citation type="submission" date="2015-12" db="EMBL/GenBank/DDBJ databases">
        <title>Draft genome of the nematode, Onchocerca flexuosa.</title>
        <authorList>
            <person name="Mitreva M."/>
        </authorList>
    </citation>
    <scope>NUCLEOTIDE SEQUENCE [LARGE SCALE GENOMIC DNA]</scope>
    <source>
        <strain evidence="1">Red Deer</strain>
    </source>
</reference>
<dbReference type="AlphaFoldDB" id="A0A238BJ71"/>
<dbReference type="Proteomes" id="UP000242913">
    <property type="component" value="Unassembled WGS sequence"/>
</dbReference>
<keyword evidence="2" id="KW-1185">Reference proteome</keyword>
<protein>
    <submittedName>
        <fullName evidence="1">Uncharacterized protein</fullName>
    </submittedName>
</protein>
<feature type="non-terminal residue" evidence="1">
    <location>
        <position position="105"/>
    </location>
</feature>
<organism evidence="1 2">
    <name type="scientific">Onchocerca flexuosa</name>
    <dbReference type="NCBI Taxonomy" id="387005"/>
    <lineage>
        <taxon>Eukaryota</taxon>
        <taxon>Metazoa</taxon>
        <taxon>Ecdysozoa</taxon>
        <taxon>Nematoda</taxon>
        <taxon>Chromadorea</taxon>
        <taxon>Rhabditida</taxon>
        <taxon>Spirurina</taxon>
        <taxon>Spiruromorpha</taxon>
        <taxon>Filarioidea</taxon>
        <taxon>Onchocercidae</taxon>
        <taxon>Onchocerca</taxon>
    </lineage>
</organism>
<evidence type="ECO:0000313" key="2">
    <source>
        <dbReference type="Proteomes" id="UP000242913"/>
    </source>
</evidence>
<accession>A0A238BJ71</accession>
<evidence type="ECO:0000313" key="1">
    <source>
        <dbReference type="EMBL" id="OZC05509.1"/>
    </source>
</evidence>